<evidence type="ECO:0000313" key="3">
    <source>
        <dbReference type="Proteomes" id="UP000179769"/>
    </source>
</evidence>
<feature type="domain" description="Methyltransferase type 11" evidence="1">
    <location>
        <begin position="61"/>
        <end position="158"/>
    </location>
</feature>
<evidence type="ECO:0000313" key="2">
    <source>
        <dbReference type="EMBL" id="OHV28218.1"/>
    </source>
</evidence>
<comment type="caution">
    <text evidence="2">The sequence shown here is derived from an EMBL/GenBank/DDBJ whole genome shotgun (WGS) entry which is preliminary data.</text>
</comment>
<accession>A0A1S1PZZ9</accession>
<dbReference type="GO" id="GO:0008757">
    <property type="term" value="F:S-adenosylmethionine-dependent methyltransferase activity"/>
    <property type="evidence" value="ECO:0007669"/>
    <property type="project" value="InterPro"/>
</dbReference>
<dbReference type="InterPro" id="IPR050508">
    <property type="entry name" value="Methyltransf_Superfamily"/>
</dbReference>
<sequence>MTGRGEAGRSDGTDGTDTAREITRVFWALHEGLPRQSAGSDATTRRLLELAGLLPDRPRALDIGCGPGRASLVLARVARADVTAVDLHHPFLAELRHSAAASGLGGWIRPVLASMTDLPCPDGDFDLVWAEGSAYIMGFAAALRAWRRLLAPAGVLVVSEPVWTVDDPAPPARAFWDAVYPLRTVAATADVARAAGYEVVATFQQPDSDWWAEYYDPLSARLDQAERTGLGTAAGRAALDSCRAEITLRRTHGADYGYMGFVLRPRPS</sequence>
<dbReference type="CDD" id="cd02440">
    <property type="entry name" value="AdoMet_MTases"/>
    <property type="match status" value="1"/>
</dbReference>
<dbReference type="PANTHER" id="PTHR42912">
    <property type="entry name" value="METHYLTRANSFERASE"/>
    <property type="match status" value="1"/>
</dbReference>
<evidence type="ECO:0000259" key="1">
    <source>
        <dbReference type="Pfam" id="PF08241"/>
    </source>
</evidence>
<dbReference type="InterPro" id="IPR029063">
    <property type="entry name" value="SAM-dependent_MTases_sf"/>
</dbReference>
<dbReference type="SUPFAM" id="SSF53335">
    <property type="entry name" value="S-adenosyl-L-methionine-dependent methyltransferases"/>
    <property type="match status" value="1"/>
</dbReference>
<dbReference type="PANTHER" id="PTHR42912:SF93">
    <property type="entry name" value="N6-ADENOSINE-METHYLTRANSFERASE TMT1A"/>
    <property type="match status" value="1"/>
</dbReference>
<protein>
    <submittedName>
        <fullName evidence="2">Methyltransferase type 11</fullName>
    </submittedName>
</protein>
<organism evidence="2 3">
    <name type="scientific">Parafrankia soli</name>
    <dbReference type="NCBI Taxonomy" id="2599596"/>
    <lineage>
        <taxon>Bacteria</taxon>
        <taxon>Bacillati</taxon>
        <taxon>Actinomycetota</taxon>
        <taxon>Actinomycetes</taxon>
        <taxon>Frankiales</taxon>
        <taxon>Frankiaceae</taxon>
        <taxon>Parafrankia</taxon>
    </lineage>
</organism>
<keyword evidence="2" id="KW-0808">Transferase</keyword>
<name>A0A1S1PZZ9_9ACTN</name>
<dbReference type="EMBL" id="MAXA01000213">
    <property type="protein sequence ID" value="OHV28218.1"/>
    <property type="molecule type" value="Genomic_DNA"/>
</dbReference>
<gene>
    <name evidence="2" type="ORF">BBK14_03370</name>
</gene>
<keyword evidence="2" id="KW-0489">Methyltransferase</keyword>
<dbReference type="InterPro" id="IPR013216">
    <property type="entry name" value="Methyltransf_11"/>
</dbReference>
<dbReference type="Pfam" id="PF08241">
    <property type="entry name" value="Methyltransf_11"/>
    <property type="match status" value="1"/>
</dbReference>
<dbReference type="Proteomes" id="UP000179769">
    <property type="component" value="Unassembled WGS sequence"/>
</dbReference>
<dbReference type="RefSeq" id="WP_071063552.1">
    <property type="nucleotide sequence ID" value="NZ_MAXA01000213.1"/>
</dbReference>
<dbReference type="Gene3D" id="3.40.50.150">
    <property type="entry name" value="Vaccinia Virus protein VP39"/>
    <property type="match status" value="1"/>
</dbReference>
<dbReference type="AlphaFoldDB" id="A0A1S1PZZ9"/>
<dbReference type="GO" id="GO:0032259">
    <property type="term" value="P:methylation"/>
    <property type="evidence" value="ECO:0007669"/>
    <property type="project" value="UniProtKB-KW"/>
</dbReference>
<keyword evidence="3" id="KW-1185">Reference proteome</keyword>
<proteinExistence type="predicted"/>
<reference evidence="3" key="1">
    <citation type="submission" date="2016-07" db="EMBL/GenBank/DDBJ databases">
        <title>Frankia sp. NRRL B-16219 Genome sequencing.</title>
        <authorList>
            <person name="Ghodhbane-Gtari F."/>
            <person name="Swanson E."/>
            <person name="Gueddou A."/>
            <person name="Louati M."/>
            <person name="Nouioui I."/>
            <person name="Hezbri K."/>
            <person name="Abebe-Akele F."/>
            <person name="Simpson S."/>
            <person name="Morris K."/>
            <person name="Thomas K."/>
            <person name="Gtari M."/>
            <person name="Tisa L.S."/>
        </authorList>
    </citation>
    <scope>NUCLEOTIDE SEQUENCE [LARGE SCALE GENOMIC DNA]</scope>
    <source>
        <strain evidence="3">NRRL B-16219</strain>
    </source>
</reference>